<keyword evidence="3" id="KW-1185">Reference proteome</keyword>
<dbReference type="WormBase" id="B0034.7">
    <property type="protein sequence ID" value="CE38673"/>
    <property type="gene ID" value="WBGene00044394"/>
</dbReference>
<dbReference type="CTD" id="3565813"/>
<evidence type="ECO:0000313" key="2">
    <source>
        <dbReference type="EMBL" id="CCD61232.1"/>
    </source>
</evidence>
<dbReference type="KEGG" id="cel:CELE_B0034.7"/>
<dbReference type="HOGENOM" id="CLU_2624245_0_0_1"/>
<protein>
    <submittedName>
        <fullName evidence="2">PBCV-specific basic adaptor domain-containing protein</fullName>
    </submittedName>
</protein>
<organism evidence="2 3">
    <name type="scientific">Caenorhabditis elegans</name>
    <dbReference type="NCBI Taxonomy" id="6239"/>
    <lineage>
        <taxon>Eukaryota</taxon>
        <taxon>Metazoa</taxon>
        <taxon>Ecdysozoa</taxon>
        <taxon>Nematoda</taxon>
        <taxon>Chromadorea</taxon>
        <taxon>Rhabditida</taxon>
        <taxon>Rhabditina</taxon>
        <taxon>Rhabditomorpha</taxon>
        <taxon>Rhabditoidea</taxon>
        <taxon>Rhabditidae</taxon>
        <taxon>Peloderinae</taxon>
        <taxon>Caenorhabditis</taxon>
    </lineage>
</organism>
<evidence type="ECO:0000313" key="4">
    <source>
        <dbReference type="WormBase" id="B0034.7"/>
    </source>
</evidence>
<accession>Q4TTB9</accession>
<dbReference type="RefSeq" id="NP_001021883.1">
    <property type="nucleotide sequence ID" value="NM_001026712.2"/>
</dbReference>
<reference evidence="2 3" key="1">
    <citation type="journal article" date="1998" name="Science">
        <title>Genome sequence of the nematode C. elegans: a platform for investigating biology.</title>
        <authorList>
            <consortium name="The C. elegans sequencing consortium"/>
            <person name="Sulson J.E."/>
            <person name="Waterston R."/>
        </authorList>
    </citation>
    <scope>NUCLEOTIDE SEQUENCE [LARGE SCALE GENOMIC DNA]</scope>
    <source>
        <strain evidence="2 3">Bristol N2</strain>
    </source>
</reference>
<dbReference type="InParanoid" id="Q4TTB9"/>
<feature type="region of interest" description="Disordered" evidence="1">
    <location>
        <begin position="1"/>
        <end position="29"/>
    </location>
</feature>
<feature type="region of interest" description="Disordered" evidence="1">
    <location>
        <begin position="45"/>
        <end position="78"/>
    </location>
</feature>
<dbReference type="PaxDb" id="6239-B0034.7"/>
<name>Q4TTB9_CAEEL</name>
<evidence type="ECO:0000313" key="3">
    <source>
        <dbReference type="Proteomes" id="UP000001940"/>
    </source>
</evidence>
<dbReference type="UCSC" id="B0034.7">
    <property type="organism name" value="c. elegans"/>
</dbReference>
<dbReference type="EMBL" id="BX284602">
    <property type="protein sequence ID" value="CCD61232.1"/>
    <property type="molecule type" value="Genomic_DNA"/>
</dbReference>
<feature type="compositionally biased region" description="Basic residues" evidence="1">
    <location>
        <begin position="68"/>
        <end position="78"/>
    </location>
</feature>
<feature type="compositionally biased region" description="Low complexity" evidence="1">
    <location>
        <begin position="1"/>
        <end position="13"/>
    </location>
</feature>
<gene>
    <name evidence="2 4" type="ORF">B0034.7</name>
    <name evidence="2" type="ORF">CELE_B0034.7</name>
</gene>
<proteinExistence type="predicted"/>
<dbReference type="GeneID" id="3565813"/>
<sequence length="78" mass="8603">MAQKKNATATKANSVPKSMPSKRRNEVGLLKIENSKFTLLDRKTKRAVAKGTKNYGAGGKVKTTKSTNIKKQKKRAKN</sequence>
<dbReference type="Bgee" id="WBGene00044394">
    <property type="expression patterns" value="Expressed in embryo and 3 other cell types or tissues"/>
</dbReference>
<dbReference type="AlphaFoldDB" id="Q4TTB9"/>
<dbReference type="Proteomes" id="UP000001940">
    <property type="component" value="Chromosome II"/>
</dbReference>
<dbReference type="AGR" id="WB:WBGene00044394"/>
<evidence type="ECO:0000256" key="1">
    <source>
        <dbReference type="SAM" id="MobiDB-lite"/>
    </source>
</evidence>